<protein>
    <submittedName>
        <fullName evidence="1">Uncharacterized protein</fullName>
    </submittedName>
</protein>
<gene>
    <name evidence="1" type="ORF">E2C01_028346</name>
</gene>
<name>A0A5B7EL43_PORTR</name>
<evidence type="ECO:0000313" key="1">
    <source>
        <dbReference type="EMBL" id="MPC34942.1"/>
    </source>
</evidence>
<evidence type="ECO:0000313" key="2">
    <source>
        <dbReference type="Proteomes" id="UP000324222"/>
    </source>
</evidence>
<dbReference type="EMBL" id="VSRR010003163">
    <property type="protein sequence ID" value="MPC34942.1"/>
    <property type="molecule type" value="Genomic_DNA"/>
</dbReference>
<reference evidence="1 2" key="1">
    <citation type="submission" date="2019-05" db="EMBL/GenBank/DDBJ databases">
        <title>Another draft genome of Portunus trituberculatus and its Hox gene families provides insights of decapod evolution.</title>
        <authorList>
            <person name="Jeong J.-H."/>
            <person name="Song I."/>
            <person name="Kim S."/>
            <person name="Choi T."/>
            <person name="Kim D."/>
            <person name="Ryu S."/>
            <person name="Kim W."/>
        </authorList>
    </citation>
    <scope>NUCLEOTIDE SEQUENCE [LARGE SCALE GENOMIC DNA]</scope>
    <source>
        <tissue evidence="1">Muscle</tissue>
    </source>
</reference>
<comment type="caution">
    <text evidence="1">The sequence shown here is derived from an EMBL/GenBank/DDBJ whole genome shotgun (WGS) entry which is preliminary data.</text>
</comment>
<proteinExistence type="predicted"/>
<organism evidence="1 2">
    <name type="scientific">Portunus trituberculatus</name>
    <name type="common">Swimming crab</name>
    <name type="synonym">Neptunus trituberculatus</name>
    <dbReference type="NCBI Taxonomy" id="210409"/>
    <lineage>
        <taxon>Eukaryota</taxon>
        <taxon>Metazoa</taxon>
        <taxon>Ecdysozoa</taxon>
        <taxon>Arthropoda</taxon>
        <taxon>Crustacea</taxon>
        <taxon>Multicrustacea</taxon>
        <taxon>Malacostraca</taxon>
        <taxon>Eumalacostraca</taxon>
        <taxon>Eucarida</taxon>
        <taxon>Decapoda</taxon>
        <taxon>Pleocyemata</taxon>
        <taxon>Brachyura</taxon>
        <taxon>Eubrachyura</taxon>
        <taxon>Portunoidea</taxon>
        <taxon>Portunidae</taxon>
        <taxon>Portuninae</taxon>
        <taxon>Portunus</taxon>
    </lineage>
</organism>
<dbReference type="AlphaFoldDB" id="A0A5B7EL43"/>
<accession>A0A5B7EL43</accession>
<keyword evidence="2" id="KW-1185">Reference proteome</keyword>
<dbReference type="Proteomes" id="UP000324222">
    <property type="component" value="Unassembled WGS sequence"/>
</dbReference>
<sequence>MDKFYHLYFENCGIITYILKRRLFQSHTFLREVSLFCLQITLICTLSEAKTILRTRF</sequence>